<dbReference type="AlphaFoldDB" id="A0A1J8PLC0"/>
<comment type="caution">
    <text evidence="1">The sequence shown here is derived from an EMBL/GenBank/DDBJ whole genome shotgun (WGS) entry which is preliminary data.</text>
</comment>
<proteinExistence type="predicted"/>
<dbReference type="Proteomes" id="UP000183567">
    <property type="component" value="Unassembled WGS sequence"/>
</dbReference>
<evidence type="ECO:0000313" key="2">
    <source>
        <dbReference type="Proteomes" id="UP000183567"/>
    </source>
</evidence>
<gene>
    <name evidence="1" type="ORF">AZE42_07473</name>
</gene>
<protein>
    <submittedName>
        <fullName evidence="1">Uncharacterized protein</fullName>
    </submittedName>
</protein>
<dbReference type="EMBL" id="LVVM01005964">
    <property type="protein sequence ID" value="OJA09319.1"/>
    <property type="molecule type" value="Genomic_DNA"/>
</dbReference>
<reference evidence="1 2" key="1">
    <citation type="submission" date="2016-03" db="EMBL/GenBank/DDBJ databases">
        <title>Comparative genomics of the ectomycorrhizal sister species Rhizopogon vinicolor and Rhizopogon vesiculosus (Basidiomycota: Boletales) reveals a divergence of the mating type B locus.</title>
        <authorList>
            <person name="Mujic A.B."/>
            <person name="Kuo A."/>
            <person name="Tritt A."/>
            <person name="Lipzen A."/>
            <person name="Chen C."/>
            <person name="Johnson J."/>
            <person name="Sharma A."/>
            <person name="Barry K."/>
            <person name="Grigoriev I.V."/>
            <person name="Spatafora J.W."/>
        </authorList>
    </citation>
    <scope>NUCLEOTIDE SEQUENCE [LARGE SCALE GENOMIC DNA]</scope>
    <source>
        <strain evidence="1 2">AM-OR11-056</strain>
    </source>
</reference>
<organism evidence="1 2">
    <name type="scientific">Rhizopogon vesiculosus</name>
    <dbReference type="NCBI Taxonomy" id="180088"/>
    <lineage>
        <taxon>Eukaryota</taxon>
        <taxon>Fungi</taxon>
        <taxon>Dikarya</taxon>
        <taxon>Basidiomycota</taxon>
        <taxon>Agaricomycotina</taxon>
        <taxon>Agaricomycetes</taxon>
        <taxon>Agaricomycetidae</taxon>
        <taxon>Boletales</taxon>
        <taxon>Suillineae</taxon>
        <taxon>Rhizopogonaceae</taxon>
        <taxon>Rhizopogon</taxon>
    </lineage>
</organism>
<evidence type="ECO:0000313" key="1">
    <source>
        <dbReference type="EMBL" id="OJA09319.1"/>
    </source>
</evidence>
<name>A0A1J8PLC0_9AGAM</name>
<accession>A0A1J8PLC0</accession>
<sequence>MALRQIYSPVRRMRELDLLIIFQVRLTVKGVQRREGAYQKCGTAAEDVESRNVKFL</sequence>
<keyword evidence="2" id="KW-1185">Reference proteome</keyword>